<dbReference type="RefSeq" id="WP_160896499.1">
    <property type="nucleotide sequence ID" value="NZ_WUMU01000026.1"/>
</dbReference>
<name>A0A6L7G9W1_9RHOB</name>
<protein>
    <recommendedName>
        <fullName evidence="3">AraC family transcriptional regulator</fullName>
    </recommendedName>
</protein>
<reference evidence="1 2" key="1">
    <citation type="submission" date="2019-12" db="EMBL/GenBank/DDBJ databases">
        <authorList>
            <person name="Li M."/>
        </authorList>
    </citation>
    <scope>NUCLEOTIDE SEQUENCE [LARGE SCALE GENOMIC DNA]</scope>
    <source>
        <strain evidence="1 2">GBMRC 2024</strain>
    </source>
</reference>
<evidence type="ECO:0000313" key="2">
    <source>
        <dbReference type="Proteomes" id="UP000477911"/>
    </source>
</evidence>
<dbReference type="AlphaFoldDB" id="A0A6L7G9W1"/>
<sequence>MTVTGEGTYNIGRAFGLPAAPVLSIVPTGGAALTACLLEIPAPGPQGRPVVLPPADAHFLMLYLDAAEHAEIDADGVQGALRHVPARAICLIDLEEGASILLGHPLRAVAFVCPRPVLRDVARLAGTGEGTLRCLHGTSDPVVADLATALVPLFGAPAASRALLRHVAMALCAHLVHSHGAWP</sequence>
<evidence type="ECO:0000313" key="1">
    <source>
        <dbReference type="EMBL" id="MXN20377.1"/>
    </source>
</evidence>
<dbReference type="Proteomes" id="UP000477911">
    <property type="component" value="Unassembled WGS sequence"/>
</dbReference>
<accession>A0A6L7G9W1</accession>
<gene>
    <name evidence="1" type="ORF">GR170_21280</name>
</gene>
<keyword evidence="2" id="KW-1185">Reference proteome</keyword>
<organism evidence="1 2">
    <name type="scientific">Pseudooceanicola albus</name>
    <dbReference type="NCBI Taxonomy" id="2692189"/>
    <lineage>
        <taxon>Bacteria</taxon>
        <taxon>Pseudomonadati</taxon>
        <taxon>Pseudomonadota</taxon>
        <taxon>Alphaproteobacteria</taxon>
        <taxon>Rhodobacterales</taxon>
        <taxon>Paracoccaceae</taxon>
        <taxon>Pseudooceanicola</taxon>
    </lineage>
</organism>
<dbReference type="EMBL" id="WUMU01000026">
    <property type="protein sequence ID" value="MXN20377.1"/>
    <property type="molecule type" value="Genomic_DNA"/>
</dbReference>
<proteinExistence type="predicted"/>
<comment type="caution">
    <text evidence="1">The sequence shown here is derived from an EMBL/GenBank/DDBJ whole genome shotgun (WGS) entry which is preliminary data.</text>
</comment>
<evidence type="ECO:0008006" key="3">
    <source>
        <dbReference type="Google" id="ProtNLM"/>
    </source>
</evidence>